<dbReference type="GO" id="GO:0008168">
    <property type="term" value="F:methyltransferase activity"/>
    <property type="evidence" value="ECO:0007669"/>
    <property type="project" value="UniProtKB-KW"/>
</dbReference>
<dbReference type="InterPro" id="IPR029063">
    <property type="entry name" value="SAM-dependent_MTases_sf"/>
</dbReference>
<dbReference type="RefSeq" id="XP_018191142.1">
    <property type="nucleotide sequence ID" value="XM_018336865.1"/>
</dbReference>
<dbReference type="EMBL" id="KV407455">
    <property type="protein sequence ID" value="KZF25587.1"/>
    <property type="molecule type" value="Genomic_DNA"/>
</dbReference>
<dbReference type="GO" id="GO:0032259">
    <property type="term" value="P:methylation"/>
    <property type="evidence" value="ECO:0007669"/>
    <property type="project" value="UniProtKB-KW"/>
</dbReference>
<keyword evidence="2" id="KW-0472">Membrane</keyword>
<feature type="compositionally biased region" description="Polar residues" evidence="1">
    <location>
        <begin position="1"/>
        <end position="11"/>
    </location>
</feature>
<feature type="region of interest" description="Disordered" evidence="1">
    <location>
        <begin position="1"/>
        <end position="92"/>
    </location>
</feature>
<sequence length="400" mass="44181">MASSPLPSSSVDHGRADSQPTTTAEPSKDPIPSSSAAQQHSTSGPASAAASPPAAASPGLTSGTVTQGVIEPDVTPADDSASDADSGVGSDSQSILTSLASTITNYVYKNGRRYAGFREGNYILPNDELECDRHDLLQHIYRMLFGGELLFAPIGDNPQRMLDIGTGTGIWAMDLADMYPSAEVIGTDLSPIQPKWVPPNLQFEIDDAESEWTYQPDTFDFIHFQNLTGAIRNWPKLLSQIYTHLKPGGWVEAKEADVIAQSDTGSIPAESALRRWETNCIHAGNLIGLQLESARKLKQWMEEAGFVDVVDREYKLPSNPWPKDEEMKLLGRYQHAQYMDALQAFALGLLVDVLGWTREEMEVFLVDLRKDLSNRRFHAFHVMYVLFYLPTCFLLMLTKP</sequence>
<keyword evidence="3" id="KW-0808">Transferase</keyword>
<dbReference type="CDD" id="cd02440">
    <property type="entry name" value="AdoMet_MTases"/>
    <property type="match status" value="1"/>
</dbReference>
<proteinExistence type="predicted"/>
<dbReference type="STRING" id="1328760.A0A161TH76"/>
<dbReference type="InParanoid" id="A0A161TH76"/>
<dbReference type="Gene3D" id="3.40.50.150">
    <property type="entry name" value="Vaccinia Virus protein VP39"/>
    <property type="match status" value="1"/>
</dbReference>
<protein>
    <submittedName>
        <fullName evidence="3">S-adenosyl-L-methionine-dependent methyltransferase</fullName>
    </submittedName>
</protein>
<dbReference type="OMA" id="DAYPATH"/>
<accession>A0A161TH76</accession>
<keyword evidence="3" id="KW-0489">Methyltransferase</keyword>
<dbReference type="AlphaFoldDB" id="A0A161TH76"/>
<dbReference type="Proteomes" id="UP000076632">
    <property type="component" value="Unassembled WGS sequence"/>
</dbReference>
<feature type="compositionally biased region" description="Low complexity" evidence="1">
    <location>
        <begin position="43"/>
        <end position="59"/>
    </location>
</feature>
<keyword evidence="2" id="KW-0812">Transmembrane</keyword>
<reference evidence="3 4" key="1">
    <citation type="journal article" date="2016" name="Fungal Biol.">
        <title>The genome of Xylona heveae provides a window into fungal endophytism.</title>
        <authorList>
            <person name="Gazis R."/>
            <person name="Kuo A."/>
            <person name="Riley R."/>
            <person name="LaButti K."/>
            <person name="Lipzen A."/>
            <person name="Lin J."/>
            <person name="Amirebrahimi M."/>
            <person name="Hesse C.N."/>
            <person name="Spatafora J.W."/>
            <person name="Henrissat B."/>
            <person name="Hainaut M."/>
            <person name="Grigoriev I.V."/>
            <person name="Hibbett D.S."/>
        </authorList>
    </citation>
    <scope>NUCLEOTIDE SEQUENCE [LARGE SCALE GENOMIC DNA]</scope>
    <source>
        <strain evidence="3 4">TC161</strain>
    </source>
</reference>
<evidence type="ECO:0000256" key="2">
    <source>
        <dbReference type="SAM" id="Phobius"/>
    </source>
</evidence>
<dbReference type="PANTHER" id="PTHR43591">
    <property type="entry name" value="METHYLTRANSFERASE"/>
    <property type="match status" value="1"/>
</dbReference>
<keyword evidence="4" id="KW-1185">Reference proteome</keyword>
<gene>
    <name evidence="3" type="ORF">L228DRAFT_79531</name>
</gene>
<keyword evidence="2" id="KW-1133">Transmembrane helix</keyword>
<dbReference type="PANTHER" id="PTHR43591:SF24">
    <property type="entry name" value="2-METHOXY-6-POLYPRENYL-1,4-BENZOQUINOL METHYLASE, MITOCHONDRIAL"/>
    <property type="match status" value="1"/>
</dbReference>
<dbReference type="GeneID" id="28902002"/>
<feature type="transmembrane region" description="Helical" evidence="2">
    <location>
        <begin position="377"/>
        <end position="397"/>
    </location>
</feature>
<evidence type="ECO:0000256" key="1">
    <source>
        <dbReference type="SAM" id="MobiDB-lite"/>
    </source>
</evidence>
<dbReference type="OrthoDB" id="2013972at2759"/>
<feature type="compositionally biased region" description="Polar residues" evidence="1">
    <location>
        <begin position="32"/>
        <end position="42"/>
    </location>
</feature>
<evidence type="ECO:0000313" key="3">
    <source>
        <dbReference type="EMBL" id="KZF25587.1"/>
    </source>
</evidence>
<dbReference type="Pfam" id="PF13489">
    <property type="entry name" value="Methyltransf_23"/>
    <property type="match status" value="1"/>
</dbReference>
<name>A0A161TH76_XYLHT</name>
<organism evidence="3 4">
    <name type="scientific">Xylona heveae (strain CBS 132557 / TC161)</name>
    <dbReference type="NCBI Taxonomy" id="1328760"/>
    <lineage>
        <taxon>Eukaryota</taxon>
        <taxon>Fungi</taxon>
        <taxon>Dikarya</taxon>
        <taxon>Ascomycota</taxon>
        <taxon>Pezizomycotina</taxon>
        <taxon>Xylonomycetes</taxon>
        <taxon>Xylonales</taxon>
        <taxon>Xylonaceae</taxon>
        <taxon>Xylona</taxon>
    </lineage>
</organism>
<evidence type="ECO:0000313" key="4">
    <source>
        <dbReference type="Proteomes" id="UP000076632"/>
    </source>
</evidence>
<dbReference type="SUPFAM" id="SSF53335">
    <property type="entry name" value="S-adenosyl-L-methionine-dependent methyltransferases"/>
    <property type="match status" value="1"/>
</dbReference>
<feature type="compositionally biased region" description="Low complexity" evidence="1">
    <location>
        <begin position="77"/>
        <end position="92"/>
    </location>
</feature>